<proteinExistence type="predicted"/>
<name>I5B037_9BACT</name>
<dbReference type="RefSeq" id="WP_004071673.1">
    <property type="nucleotide sequence ID" value="NZ_CM001488.1"/>
</dbReference>
<feature type="region of interest" description="Disordered" evidence="1">
    <location>
        <begin position="12"/>
        <end position="68"/>
    </location>
</feature>
<protein>
    <recommendedName>
        <fullName evidence="4">DUF2058 domain-containing protein</fullName>
    </recommendedName>
</protein>
<dbReference type="eggNOG" id="COG3122">
    <property type="taxonomic scope" value="Bacteria"/>
</dbReference>
<reference evidence="2 3" key="1">
    <citation type="submission" date="2011-09" db="EMBL/GenBank/DDBJ databases">
        <authorList>
            <consortium name="US DOE Joint Genome Institute (JGI-PGF)"/>
            <person name="Lucas S."/>
            <person name="Han J."/>
            <person name="Lapidus A."/>
            <person name="Cheng J.-F."/>
            <person name="Goodwin L."/>
            <person name="Pitluck S."/>
            <person name="Peters L."/>
            <person name="Land M.L."/>
            <person name="Hauser L."/>
            <person name="Orellana R."/>
            <person name="Lovley D."/>
            <person name="Woyke T.J."/>
        </authorList>
    </citation>
    <scope>NUCLEOTIDE SEQUENCE [LARGE SCALE GENOMIC DNA]</scope>
    <source>
        <strain evidence="2 3">2ac9</strain>
    </source>
</reference>
<dbReference type="EMBL" id="CM001488">
    <property type="protein sequence ID" value="EIM62850.1"/>
    <property type="molecule type" value="Genomic_DNA"/>
</dbReference>
<dbReference type="HOGENOM" id="CLU_098678_2_1_7"/>
<dbReference type="Proteomes" id="UP000005778">
    <property type="component" value="Chromosome"/>
</dbReference>
<gene>
    <name evidence="2" type="ORF">DespoDRAFT_00870</name>
</gene>
<dbReference type="STRING" id="879212.DespoDRAFT_00870"/>
<sequence length="159" mass="18321">MGLSLQDQLLKAGVADKKQANKANKEKRAQRKENKGKNNTPEINKTRQEQLAQAKRSAELNRQFNREKEKQEKLAQVKQLIEENHLDLRKYENPYYFKVGNKIKKLYVNDEITKKLGQGELAIVTLNSVYEIVPANVARKIADRDPDALVVLHKPEEES</sequence>
<reference evidence="2 3" key="2">
    <citation type="submission" date="2012-02" db="EMBL/GenBank/DDBJ databases">
        <title>Improved High-Quality Draft sequence of Desulfobacter postgatei 2ac9.</title>
        <authorList>
            <consortium name="US DOE Joint Genome Institute"/>
            <person name="Lucas S."/>
            <person name="Han J."/>
            <person name="Lapidus A."/>
            <person name="Cheng J.-F."/>
            <person name="Goodwin L."/>
            <person name="Pitluck S."/>
            <person name="Peters L."/>
            <person name="Ovchinnikova G."/>
            <person name="Held B."/>
            <person name="Detter J.C."/>
            <person name="Han C."/>
            <person name="Tapia R."/>
            <person name="Land M."/>
            <person name="Hauser L."/>
            <person name="Kyrpides N."/>
            <person name="Ivanova N."/>
            <person name="Pagani I."/>
            <person name="Orellana R."/>
            <person name="Lovley D."/>
            <person name="Woyke T."/>
        </authorList>
    </citation>
    <scope>NUCLEOTIDE SEQUENCE [LARGE SCALE GENOMIC DNA]</scope>
    <source>
        <strain evidence="2 3">2ac9</strain>
    </source>
</reference>
<dbReference type="OrthoDB" id="5431835at2"/>
<dbReference type="InterPro" id="IPR018636">
    <property type="entry name" value="DUF2058"/>
</dbReference>
<evidence type="ECO:0008006" key="4">
    <source>
        <dbReference type="Google" id="ProtNLM"/>
    </source>
</evidence>
<dbReference type="AlphaFoldDB" id="I5B037"/>
<dbReference type="Pfam" id="PF09831">
    <property type="entry name" value="DUF2058"/>
    <property type="match status" value="1"/>
</dbReference>
<keyword evidence="3" id="KW-1185">Reference proteome</keyword>
<feature type="compositionally biased region" description="Basic and acidic residues" evidence="1">
    <location>
        <begin position="56"/>
        <end position="68"/>
    </location>
</feature>
<evidence type="ECO:0000313" key="3">
    <source>
        <dbReference type="Proteomes" id="UP000005778"/>
    </source>
</evidence>
<evidence type="ECO:0000313" key="2">
    <source>
        <dbReference type="EMBL" id="EIM62850.1"/>
    </source>
</evidence>
<organism evidence="2 3">
    <name type="scientific">Desulfobacter postgatei 2ac9</name>
    <dbReference type="NCBI Taxonomy" id="879212"/>
    <lineage>
        <taxon>Bacteria</taxon>
        <taxon>Pseudomonadati</taxon>
        <taxon>Thermodesulfobacteriota</taxon>
        <taxon>Desulfobacteria</taxon>
        <taxon>Desulfobacterales</taxon>
        <taxon>Desulfobacteraceae</taxon>
        <taxon>Desulfobacter</taxon>
    </lineage>
</organism>
<accession>I5B037</accession>
<feature type="compositionally biased region" description="Basic and acidic residues" evidence="1">
    <location>
        <begin position="14"/>
        <end position="36"/>
    </location>
</feature>
<evidence type="ECO:0000256" key="1">
    <source>
        <dbReference type="SAM" id="MobiDB-lite"/>
    </source>
</evidence>